<comment type="caution">
    <text evidence="3">The sequence shown here is derived from an EMBL/GenBank/DDBJ whole genome shotgun (WGS) entry which is preliminary data.</text>
</comment>
<organism evidence="3 4">
    <name type="scientific">Podospora didyma</name>
    <dbReference type="NCBI Taxonomy" id="330526"/>
    <lineage>
        <taxon>Eukaryota</taxon>
        <taxon>Fungi</taxon>
        <taxon>Dikarya</taxon>
        <taxon>Ascomycota</taxon>
        <taxon>Pezizomycotina</taxon>
        <taxon>Sordariomycetes</taxon>
        <taxon>Sordariomycetidae</taxon>
        <taxon>Sordariales</taxon>
        <taxon>Podosporaceae</taxon>
        <taxon>Podospora</taxon>
    </lineage>
</organism>
<keyword evidence="4" id="KW-1185">Reference proteome</keyword>
<evidence type="ECO:0000313" key="4">
    <source>
        <dbReference type="Proteomes" id="UP001285441"/>
    </source>
</evidence>
<evidence type="ECO:0000259" key="2">
    <source>
        <dbReference type="PROSITE" id="PS51782"/>
    </source>
</evidence>
<feature type="domain" description="LysM" evidence="2">
    <location>
        <begin position="67"/>
        <end position="115"/>
    </location>
</feature>
<name>A0AAE0N797_9PEZI</name>
<accession>A0AAE0N797</accession>
<dbReference type="InterPro" id="IPR018392">
    <property type="entry name" value="LysM"/>
</dbReference>
<dbReference type="InterPro" id="IPR036779">
    <property type="entry name" value="LysM_dom_sf"/>
</dbReference>
<dbReference type="AlphaFoldDB" id="A0AAE0N797"/>
<proteinExistence type="predicted"/>
<feature type="chain" id="PRO_5042125873" description="LysM domain-containing protein" evidence="1">
    <location>
        <begin position="17"/>
        <end position="290"/>
    </location>
</feature>
<dbReference type="EMBL" id="JAULSW010000008">
    <property type="protein sequence ID" value="KAK3372074.1"/>
    <property type="molecule type" value="Genomic_DNA"/>
</dbReference>
<reference evidence="3" key="1">
    <citation type="journal article" date="2023" name="Mol. Phylogenet. Evol.">
        <title>Genome-scale phylogeny and comparative genomics of the fungal order Sordariales.</title>
        <authorList>
            <person name="Hensen N."/>
            <person name="Bonometti L."/>
            <person name="Westerberg I."/>
            <person name="Brannstrom I.O."/>
            <person name="Guillou S."/>
            <person name="Cros-Aarteil S."/>
            <person name="Calhoun S."/>
            <person name="Haridas S."/>
            <person name="Kuo A."/>
            <person name="Mondo S."/>
            <person name="Pangilinan J."/>
            <person name="Riley R."/>
            <person name="LaButti K."/>
            <person name="Andreopoulos B."/>
            <person name="Lipzen A."/>
            <person name="Chen C."/>
            <person name="Yan M."/>
            <person name="Daum C."/>
            <person name="Ng V."/>
            <person name="Clum A."/>
            <person name="Steindorff A."/>
            <person name="Ohm R.A."/>
            <person name="Martin F."/>
            <person name="Silar P."/>
            <person name="Natvig D.O."/>
            <person name="Lalanne C."/>
            <person name="Gautier V."/>
            <person name="Ament-Velasquez S.L."/>
            <person name="Kruys A."/>
            <person name="Hutchinson M.I."/>
            <person name="Powell A.J."/>
            <person name="Barry K."/>
            <person name="Miller A.N."/>
            <person name="Grigoriev I.V."/>
            <person name="Debuchy R."/>
            <person name="Gladieux P."/>
            <person name="Hiltunen Thoren M."/>
            <person name="Johannesson H."/>
        </authorList>
    </citation>
    <scope>NUCLEOTIDE SEQUENCE</scope>
    <source>
        <strain evidence="3">CBS 232.78</strain>
    </source>
</reference>
<dbReference type="Gene3D" id="3.10.350.10">
    <property type="entry name" value="LysM domain"/>
    <property type="match status" value="1"/>
</dbReference>
<evidence type="ECO:0000256" key="1">
    <source>
        <dbReference type="SAM" id="SignalP"/>
    </source>
</evidence>
<dbReference type="PROSITE" id="PS51782">
    <property type="entry name" value="LYSM"/>
    <property type="match status" value="1"/>
</dbReference>
<feature type="signal peptide" evidence="1">
    <location>
        <begin position="1"/>
        <end position="16"/>
    </location>
</feature>
<protein>
    <recommendedName>
        <fullName evidence="2">LysM domain-containing protein</fullName>
    </recommendedName>
</protein>
<keyword evidence="1" id="KW-0732">Signal</keyword>
<dbReference type="Proteomes" id="UP001285441">
    <property type="component" value="Unassembled WGS sequence"/>
</dbReference>
<gene>
    <name evidence="3" type="ORF">B0H63DRAFT_563576</name>
</gene>
<sequence>MMWLTTLLSLPNVGVAFFFLAVVSASKSQHENREGMDLATDAGHQFTPALMPRGEIGVGQVNCQYESAPTPEDVDATTCQALADKYLVSIDTIFLLNPSLKRDCSNVKPNTQYCVKGYIQEMISTDGYCGTPHNNATCLENGKRCCNSETWKCGNGFEDCRPGTCWGNTCPDPPIYSLDGQCGVDYQGLLCAGKWGNCCGIDGFCRNCRNCTLGGGHVSPDANVTVGGQTAAVPTILFTADAAGSIQPLTTLSIPAELAAGTTSSAGAGAATQTVTKNSKASRNRLFLWW</sequence>
<reference evidence="3" key="2">
    <citation type="submission" date="2023-06" db="EMBL/GenBank/DDBJ databases">
        <authorList>
            <consortium name="Lawrence Berkeley National Laboratory"/>
            <person name="Haridas S."/>
            <person name="Hensen N."/>
            <person name="Bonometti L."/>
            <person name="Westerberg I."/>
            <person name="Brannstrom I.O."/>
            <person name="Guillou S."/>
            <person name="Cros-Aarteil S."/>
            <person name="Calhoun S."/>
            <person name="Kuo A."/>
            <person name="Mondo S."/>
            <person name="Pangilinan J."/>
            <person name="Riley R."/>
            <person name="LaButti K."/>
            <person name="Andreopoulos B."/>
            <person name="Lipzen A."/>
            <person name="Chen C."/>
            <person name="Yanf M."/>
            <person name="Daum C."/>
            <person name="Ng V."/>
            <person name="Clum A."/>
            <person name="Steindorff A."/>
            <person name="Ohm R."/>
            <person name="Martin F."/>
            <person name="Silar P."/>
            <person name="Natvig D."/>
            <person name="Lalanne C."/>
            <person name="Gautier V."/>
            <person name="Ament-velasquez S.L."/>
            <person name="Kruys A."/>
            <person name="Hutchinson M.I."/>
            <person name="Powell A.J."/>
            <person name="Barry K."/>
            <person name="Miller A.N."/>
            <person name="Grigoriev I.V."/>
            <person name="Debuchy R."/>
            <person name="Gladieux P."/>
            <person name="Thoren M.H."/>
            <person name="Johannesson H."/>
        </authorList>
    </citation>
    <scope>NUCLEOTIDE SEQUENCE</scope>
    <source>
        <strain evidence="3">CBS 232.78</strain>
    </source>
</reference>
<evidence type="ECO:0000313" key="3">
    <source>
        <dbReference type="EMBL" id="KAK3372074.1"/>
    </source>
</evidence>